<evidence type="ECO:0000313" key="10">
    <source>
        <dbReference type="Proteomes" id="UP000741863"/>
    </source>
</evidence>
<feature type="transmembrane region" description="Helical" evidence="8">
    <location>
        <begin position="187"/>
        <end position="206"/>
    </location>
</feature>
<evidence type="ECO:0000256" key="4">
    <source>
        <dbReference type="ARBA" id="ARBA00022544"/>
    </source>
</evidence>
<dbReference type="PANTHER" id="PTHR34975:SF2">
    <property type="entry name" value="SPORE GERMINATION PROTEIN A2"/>
    <property type="match status" value="1"/>
</dbReference>
<feature type="transmembrane region" description="Helical" evidence="8">
    <location>
        <begin position="275"/>
        <end position="296"/>
    </location>
</feature>
<dbReference type="NCBIfam" id="TIGR00912">
    <property type="entry name" value="2A0309"/>
    <property type="match status" value="1"/>
</dbReference>
<evidence type="ECO:0000256" key="5">
    <source>
        <dbReference type="ARBA" id="ARBA00022692"/>
    </source>
</evidence>
<feature type="transmembrane region" description="Helical" evidence="8">
    <location>
        <begin position="218"/>
        <end position="241"/>
    </location>
</feature>
<feature type="transmembrane region" description="Helical" evidence="8">
    <location>
        <begin position="12"/>
        <end position="35"/>
    </location>
</feature>
<reference evidence="9 10" key="1">
    <citation type="submission" date="2021-01" db="EMBL/GenBank/DDBJ databases">
        <title>Genomic Encyclopedia of Type Strains, Phase IV (KMG-IV): sequencing the most valuable type-strain genomes for metagenomic binning, comparative biology and taxonomic classification.</title>
        <authorList>
            <person name="Goeker M."/>
        </authorList>
    </citation>
    <scope>NUCLEOTIDE SEQUENCE [LARGE SCALE GENOMIC DNA]</scope>
    <source>
        <strain evidence="9 10">DSM 25540</strain>
    </source>
</reference>
<keyword evidence="7 8" id="KW-0472">Membrane</keyword>
<proteinExistence type="inferred from homology"/>
<accession>A0ABS2PBN7</accession>
<dbReference type="PANTHER" id="PTHR34975">
    <property type="entry name" value="SPORE GERMINATION PROTEIN A2"/>
    <property type="match status" value="1"/>
</dbReference>
<feature type="transmembrane region" description="Helical" evidence="8">
    <location>
        <begin position="147"/>
        <end position="167"/>
    </location>
</feature>
<comment type="subcellular location">
    <subcellularLocation>
        <location evidence="1">Membrane</location>
        <topology evidence="1">Multi-pass membrane protein</topology>
    </subcellularLocation>
</comment>
<feature type="transmembrane region" description="Helical" evidence="8">
    <location>
        <begin position="336"/>
        <end position="359"/>
    </location>
</feature>
<organism evidence="9 10">
    <name type="scientific">Geomicrobium sediminis</name>
    <dbReference type="NCBI Taxonomy" id="1347788"/>
    <lineage>
        <taxon>Bacteria</taxon>
        <taxon>Bacillati</taxon>
        <taxon>Bacillota</taxon>
        <taxon>Bacilli</taxon>
        <taxon>Bacillales</taxon>
        <taxon>Geomicrobium</taxon>
    </lineage>
</organism>
<dbReference type="InterPro" id="IPR004761">
    <property type="entry name" value="Spore_GerAB"/>
</dbReference>
<keyword evidence="5 8" id="KW-0812">Transmembrane</keyword>
<comment type="caution">
    <text evidence="9">The sequence shown here is derived from an EMBL/GenBank/DDBJ whole genome shotgun (WGS) entry which is preliminary data.</text>
</comment>
<evidence type="ECO:0000256" key="1">
    <source>
        <dbReference type="ARBA" id="ARBA00004141"/>
    </source>
</evidence>
<dbReference type="Proteomes" id="UP000741863">
    <property type="component" value="Unassembled WGS sequence"/>
</dbReference>
<keyword evidence="10" id="KW-1185">Reference proteome</keyword>
<feature type="transmembrane region" description="Helical" evidence="8">
    <location>
        <begin position="308"/>
        <end position="324"/>
    </location>
</feature>
<evidence type="ECO:0000313" key="9">
    <source>
        <dbReference type="EMBL" id="MBM7632717.1"/>
    </source>
</evidence>
<gene>
    <name evidence="9" type="ORF">JOD17_001811</name>
</gene>
<evidence type="ECO:0000256" key="8">
    <source>
        <dbReference type="SAM" id="Phobius"/>
    </source>
</evidence>
<keyword evidence="6 8" id="KW-1133">Transmembrane helix</keyword>
<evidence type="ECO:0000256" key="2">
    <source>
        <dbReference type="ARBA" id="ARBA00007998"/>
    </source>
</evidence>
<evidence type="ECO:0000256" key="7">
    <source>
        <dbReference type="ARBA" id="ARBA00023136"/>
    </source>
</evidence>
<dbReference type="Pfam" id="PF03845">
    <property type="entry name" value="Spore_permease"/>
    <property type="match status" value="1"/>
</dbReference>
<keyword evidence="3" id="KW-0813">Transport</keyword>
<evidence type="ECO:0000256" key="6">
    <source>
        <dbReference type="ARBA" id="ARBA00022989"/>
    </source>
</evidence>
<feature type="transmembrane region" description="Helical" evidence="8">
    <location>
        <begin position="41"/>
        <end position="65"/>
    </location>
</feature>
<feature type="transmembrane region" description="Helical" evidence="8">
    <location>
        <begin position="77"/>
        <end position="96"/>
    </location>
</feature>
<evidence type="ECO:0000256" key="3">
    <source>
        <dbReference type="ARBA" id="ARBA00022448"/>
    </source>
</evidence>
<dbReference type="RefSeq" id="WP_204697068.1">
    <property type="nucleotide sequence ID" value="NZ_JAFBEC010000004.1"/>
</dbReference>
<sequence length="393" mass="43901">MRTIAQVSPRSYGFLVFYATCSTALLGLSTSLTSFLHQDAWIIPVVASLLGAGVVFLYTVLARWYPISTIYEMNDQIFGKPIGTVFSLLFLSLPVFHFPAITSYSVTFIQNYTLPSTPFIVIAAIGIGIIAFGIFSGIEPIARTAELCFVFFIVPLLFLIFTTSPLIDIGFLQPYFTSSMFDMTEAFSIFLGNVISNVVIQLTVFPKYLAKKKAGERALWTGYALGCLTLTIITFLCIAVLSPELVAVDHYPAFTLAQEINAAGFLQRVEATITVVWFICIYFNLVLYFHCIIIALKHFLKLTSVRTLIPAIALLLVYLADYYFNNIAEERSFYQYVSVPHSITVGTLLPILMVTVGIIKRKKHQAPLYPAYPDEATVYKLHHSKETKSSKQI</sequence>
<dbReference type="EMBL" id="JAFBEC010000004">
    <property type="protein sequence ID" value="MBM7632717.1"/>
    <property type="molecule type" value="Genomic_DNA"/>
</dbReference>
<keyword evidence="4" id="KW-0309">Germination</keyword>
<comment type="similarity">
    <text evidence="2">Belongs to the amino acid-polyamine-organocation (APC) superfamily. Spore germination protein (SGP) (TC 2.A.3.9) family.</text>
</comment>
<feature type="transmembrane region" description="Helical" evidence="8">
    <location>
        <begin position="116"/>
        <end position="135"/>
    </location>
</feature>
<protein>
    <submittedName>
        <fullName evidence="9">Spore germination protein KB</fullName>
    </submittedName>
</protein>
<name>A0ABS2PBN7_9BACL</name>